<comment type="caution">
    <text evidence="2">The sequence shown here is derived from an EMBL/GenBank/DDBJ whole genome shotgun (WGS) entry which is preliminary data.</text>
</comment>
<name>A0ABR7TY69_9BACT</name>
<organism evidence="2 3">
    <name type="scientific">Chitinophaga qingshengii</name>
    <dbReference type="NCBI Taxonomy" id="1569794"/>
    <lineage>
        <taxon>Bacteria</taxon>
        <taxon>Pseudomonadati</taxon>
        <taxon>Bacteroidota</taxon>
        <taxon>Chitinophagia</taxon>
        <taxon>Chitinophagales</taxon>
        <taxon>Chitinophagaceae</taxon>
        <taxon>Chitinophaga</taxon>
    </lineage>
</organism>
<dbReference type="EMBL" id="JACVFC010000006">
    <property type="protein sequence ID" value="MBC9934720.1"/>
    <property type="molecule type" value="Genomic_DNA"/>
</dbReference>
<dbReference type="Gene3D" id="2.20.28.30">
    <property type="entry name" value="RNA polymerase ii, chain L"/>
    <property type="match status" value="1"/>
</dbReference>
<keyword evidence="1" id="KW-0472">Membrane</keyword>
<protein>
    <recommendedName>
        <fullName evidence="4">DUF983 domain-containing protein</fullName>
    </recommendedName>
</protein>
<feature type="transmembrane region" description="Helical" evidence="1">
    <location>
        <begin position="106"/>
        <end position="125"/>
    </location>
</feature>
<keyword evidence="3" id="KW-1185">Reference proteome</keyword>
<keyword evidence="1" id="KW-0812">Transmembrane</keyword>
<accession>A0ABR7TY69</accession>
<feature type="transmembrane region" description="Helical" evidence="1">
    <location>
        <begin position="76"/>
        <end position="94"/>
    </location>
</feature>
<dbReference type="Proteomes" id="UP000659124">
    <property type="component" value="Unassembled WGS sequence"/>
</dbReference>
<proteinExistence type="predicted"/>
<dbReference type="RefSeq" id="WP_188091809.1">
    <property type="nucleotide sequence ID" value="NZ_JACVFC010000006.1"/>
</dbReference>
<sequence length="142" mass="15918">MQAHKCPNCGASIFTDYVADSSQRKMKISCVYCDSRFTIDNPDYEPPAPAHQRVEEHASAIPYNASTEWDLKVSRAVGYTLFGIFLFSSASMWIAVLRDNSTNRSISTGLAIAFTLLSGLFYFIGNRSARKIKRRRAAGIFY</sequence>
<evidence type="ECO:0000313" key="2">
    <source>
        <dbReference type="EMBL" id="MBC9934720.1"/>
    </source>
</evidence>
<gene>
    <name evidence="2" type="ORF">ICL07_30360</name>
</gene>
<evidence type="ECO:0008006" key="4">
    <source>
        <dbReference type="Google" id="ProtNLM"/>
    </source>
</evidence>
<evidence type="ECO:0000256" key="1">
    <source>
        <dbReference type="SAM" id="Phobius"/>
    </source>
</evidence>
<reference evidence="2 3" key="1">
    <citation type="submission" date="2020-09" db="EMBL/GenBank/DDBJ databases">
        <title>Genome sequences of type strains of Chitinophaga qingshengii and Chitinophaga varians.</title>
        <authorList>
            <person name="Kittiwongwattana C."/>
        </authorList>
    </citation>
    <scope>NUCLEOTIDE SEQUENCE [LARGE SCALE GENOMIC DNA]</scope>
    <source>
        <strain evidence="2 3">JCM 30026</strain>
    </source>
</reference>
<keyword evidence="1" id="KW-1133">Transmembrane helix</keyword>
<evidence type="ECO:0000313" key="3">
    <source>
        <dbReference type="Proteomes" id="UP000659124"/>
    </source>
</evidence>